<feature type="region of interest" description="Disordered" evidence="4">
    <location>
        <begin position="117"/>
        <end position="136"/>
    </location>
</feature>
<dbReference type="InterPro" id="IPR036390">
    <property type="entry name" value="WH_DNA-bd_sf"/>
</dbReference>
<dbReference type="InterPro" id="IPR036388">
    <property type="entry name" value="WH-like_DNA-bd_sf"/>
</dbReference>
<dbReference type="Pfam" id="PF00392">
    <property type="entry name" value="GntR"/>
    <property type="match status" value="1"/>
</dbReference>
<accession>A0A3M0C791</accession>
<dbReference type="SUPFAM" id="SSF46785">
    <property type="entry name" value="Winged helix' DNA-binding domain"/>
    <property type="match status" value="1"/>
</dbReference>
<dbReference type="SMART" id="SM00345">
    <property type="entry name" value="HTH_GNTR"/>
    <property type="match status" value="1"/>
</dbReference>
<dbReference type="Proteomes" id="UP000271227">
    <property type="component" value="Unassembled WGS sequence"/>
</dbReference>
<organism evidence="6 7">
    <name type="scientific">Eilatimonas milleporae</name>
    <dbReference type="NCBI Taxonomy" id="911205"/>
    <lineage>
        <taxon>Bacteria</taxon>
        <taxon>Pseudomonadati</taxon>
        <taxon>Pseudomonadota</taxon>
        <taxon>Alphaproteobacteria</taxon>
        <taxon>Kordiimonadales</taxon>
        <taxon>Kordiimonadaceae</taxon>
        <taxon>Eilatimonas</taxon>
    </lineage>
</organism>
<dbReference type="Gene3D" id="6.10.250.1220">
    <property type="match status" value="1"/>
</dbReference>
<feature type="domain" description="HTH gntR-type" evidence="5">
    <location>
        <begin position="9"/>
        <end position="77"/>
    </location>
</feature>
<comment type="caution">
    <text evidence="6">The sequence shown here is derived from an EMBL/GenBank/DDBJ whole genome shotgun (WGS) entry which is preliminary data.</text>
</comment>
<sequence>MTPEWTDDQPIYRQLRDKVVAAIMDGTLGEGQALPSVRSVAVDMQINPLTASKAYQELVMDGLVEKRRGLGMFVIDGARENLLEAERRRFLNEEWPRIVDTIRRLGLAPSDLVADIETPAKGANGHKNGDTSGRGQ</sequence>
<protein>
    <submittedName>
        <fullName evidence="6">GntR family transcriptional regulator</fullName>
    </submittedName>
</protein>
<evidence type="ECO:0000259" key="5">
    <source>
        <dbReference type="PROSITE" id="PS50949"/>
    </source>
</evidence>
<keyword evidence="7" id="KW-1185">Reference proteome</keyword>
<evidence type="ECO:0000313" key="6">
    <source>
        <dbReference type="EMBL" id="RMB04567.1"/>
    </source>
</evidence>
<dbReference type="PANTHER" id="PTHR38445">
    <property type="entry name" value="HTH-TYPE TRANSCRIPTIONAL REPRESSOR YTRA"/>
    <property type="match status" value="1"/>
</dbReference>
<name>A0A3M0C791_9PROT</name>
<gene>
    <name evidence="6" type="ORF">BXY39_2835</name>
</gene>
<dbReference type="AlphaFoldDB" id="A0A3M0C791"/>
<reference evidence="6 7" key="1">
    <citation type="submission" date="2018-10" db="EMBL/GenBank/DDBJ databases">
        <title>Genomic Encyclopedia of Archaeal and Bacterial Type Strains, Phase II (KMG-II): from individual species to whole genera.</title>
        <authorList>
            <person name="Goeker M."/>
        </authorList>
    </citation>
    <scope>NUCLEOTIDE SEQUENCE [LARGE SCALE GENOMIC DNA]</scope>
    <source>
        <strain evidence="6 7">DSM 25217</strain>
    </source>
</reference>
<dbReference type="OrthoDB" id="7173258at2"/>
<dbReference type="Gene3D" id="1.10.10.10">
    <property type="entry name" value="Winged helix-like DNA-binding domain superfamily/Winged helix DNA-binding domain"/>
    <property type="match status" value="1"/>
</dbReference>
<dbReference type="EMBL" id="REFR01000013">
    <property type="protein sequence ID" value="RMB04567.1"/>
    <property type="molecule type" value="Genomic_DNA"/>
</dbReference>
<keyword evidence="3" id="KW-0804">Transcription</keyword>
<keyword evidence="1" id="KW-0805">Transcription regulation</keyword>
<dbReference type="CDD" id="cd07377">
    <property type="entry name" value="WHTH_GntR"/>
    <property type="match status" value="1"/>
</dbReference>
<evidence type="ECO:0000313" key="7">
    <source>
        <dbReference type="Proteomes" id="UP000271227"/>
    </source>
</evidence>
<dbReference type="GO" id="GO:0003677">
    <property type="term" value="F:DNA binding"/>
    <property type="evidence" value="ECO:0007669"/>
    <property type="project" value="UniProtKB-KW"/>
</dbReference>
<proteinExistence type="predicted"/>
<dbReference type="PROSITE" id="PS50949">
    <property type="entry name" value="HTH_GNTR"/>
    <property type="match status" value="1"/>
</dbReference>
<dbReference type="RefSeq" id="WP_121939493.1">
    <property type="nucleotide sequence ID" value="NZ_REFR01000013.1"/>
</dbReference>
<evidence type="ECO:0000256" key="2">
    <source>
        <dbReference type="ARBA" id="ARBA00023125"/>
    </source>
</evidence>
<dbReference type="InterPro" id="IPR000524">
    <property type="entry name" value="Tscrpt_reg_HTH_GntR"/>
</dbReference>
<evidence type="ECO:0000256" key="3">
    <source>
        <dbReference type="ARBA" id="ARBA00023163"/>
    </source>
</evidence>
<dbReference type="GO" id="GO:0003700">
    <property type="term" value="F:DNA-binding transcription factor activity"/>
    <property type="evidence" value="ECO:0007669"/>
    <property type="project" value="InterPro"/>
</dbReference>
<evidence type="ECO:0000256" key="4">
    <source>
        <dbReference type="SAM" id="MobiDB-lite"/>
    </source>
</evidence>
<evidence type="ECO:0000256" key="1">
    <source>
        <dbReference type="ARBA" id="ARBA00023015"/>
    </source>
</evidence>
<keyword evidence="2" id="KW-0238">DNA-binding</keyword>
<dbReference type="InParanoid" id="A0A3M0C791"/>
<dbReference type="PANTHER" id="PTHR38445:SF10">
    <property type="entry name" value="GNTR-FAMILY TRANSCRIPTIONAL REGULATOR"/>
    <property type="match status" value="1"/>
</dbReference>